<sequence>MTNFIYVIVASIAAGILSLSVAVLLVQKTSWSQYLIKFGTPFAAGVLLIASFRDLIPHGIEEKGPIVLNATLVAILIFFLIEKGFKNFHHHHEEDLKSKRNSSQGWLFLVGDLFHNVVDGIALGSAFSFKKIPDKKSVAFGGQ</sequence>
<comment type="subcellular location">
    <subcellularLocation>
        <location evidence="1">Membrane</location>
        <topology evidence="1">Multi-pass membrane protein</topology>
    </subcellularLocation>
</comment>
<dbReference type="GO" id="GO:0046873">
    <property type="term" value="F:metal ion transmembrane transporter activity"/>
    <property type="evidence" value="ECO:0007669"/>
    <property type="project" value="InterPro"/>
</dbReference>
<evidence type="ECO:0000256" key="3">
    <source>
        <dbReference type="ARBA" id="ARBA00022989"/>
    </source>
</evidence>
<evidence type="ECO:0000256" key="4">
    <source>
        <dbReference type="ARBA" id="ARBA00023136"/>
    </source>
</evidence>
<dbReference type="EMBL" id="UINC01110254">
    <property type="protein sequence ID" value="SVC77636.1"/>
    <property type="molecule type" value="Genomic_DNA"/>
</dbReference>
<accession>A0A382PWN9</accession>
<name>A0A382PWN9_9ZZZZ</name>
<feature type="transmembrane region" description="Helical" evidence="5">
    <location>
        <begin position="64"/>
        <end position="81"/>
    </location>
</feature>
<proteinExistence type="predicted"/>
<dbReference type="AlphaFoldDB" id="A0A382PWN9"/>
<keyword evidence="2 5" id="KW-0812">Transmembrane</keyword>
<evidence type="ECO:0000313" key="6">
    <source>
        <dbReference type="EMBL" id="SVC77636.1"/>
    </source>
</evidence>
<dbReference type="Pfam" id="PF02535">
    <property type="entry name" value="Zip"/>
    <property type="match status" value="1"/>
</dbReference>
<keyword evidence="3 5" id="KW-1133">Transmembrane helix</keyword>
<evidence type="ECO:0000256" key="2">
    <source>
        <dbReference type="ARBA" id="ARBA00022692"/>
    </source>
</evidence>
<keyword evidence="4 5" id="KW-0472">Membrane</keyword>
<feature type="non-terminal residue" evidence="6">
    <location>
        <position position="143"/>
    </location>
</feature>
<gene>
    <name evidence="6" type="ORF">METZ01_LOCUS330490</name>
</gene>
<feature type="transmembrane region" description="Helical" evidence="5">
    <location>
        <begin position="34"/>
        <end position="52"/>
    </location>
</feature>
<organism evidence="6">
    <name type="scientific">marine metagenome</name>
    <dbReference type="NCBI Taxonomy" id="408172"/>
    <lineage>
        <taxon>unclassified sequences</taxon>
        <taxon>metagenomes</taxon>
        <taxon>ecological metagenomes</taxon>
    </lineage>
</organism>
<dbReference type="GO" id="GO:0016020">
    <property type="term" value="C:membrane"/>
    <property type="evidence" value="ECO:0007669"/>
    <property type="project" value="UniProtKB-SubCell"/>
</dbReference>
<evidence type="ECO:0008006" key="7">
    <source>
        <dbReference type="Google" id="ProtNLM"/>
    </source>
</evidence>
<evidence type="ECO:0000256" key="1">
    <source>
        <dbReference type="ARBA" id="ARBA00004141"/>
    </source>
</evidence>
<protein>
    <recommendedName>
        <fullName evidence="7">Zinc/iron permease</fullName>
    </recommendedName>
</protein>
<evidence type="ECO:0000256" key="5">
    <source>
        <dbReference type="SAM" id="Phobius"/>
    </source>
</evidence>
<dbReference type="InterPro" id="IPR003689">
    <property type="entry name" value="ZIP"/>
</dbReference>
<feature type="transmembrane region" description="Helical" evidence="5">
    <location>
        <begin position="6"/>
        <end position="27"/>
    </location>
</feature>
<reference evidence="6" key="1">
    <citation type="submission" date="2018-05" db="EMBL/GenBank/DDBJ databases">
        <authorList>
            <person name="Lanie J.A."/>
            <person name="Ng W.-L."/>
            <person name="Kazmierczak K.M."/>
            <person name="Andrzejewski T.M."/>
            <person name="Davidsen T.M."/>
            <person name="Wayne K.J."/>
            <person name="Tettelin H."/>
            <person name="Glass J.I."/>
            <person name="Rusch D."/>
            <person name="Podicherti R."/>
            <person name="Tsui H.-C.T."/>
            <person name="Winkler M.E."/>
        </authorList>
    </citation>
    <scope>NUCLEOTIDE SEQUENCE</scope>
</reference>